<dbReference type="AlphaFoldDB" id="X0SY30"/>
<protein>
    <submittedName>
        <fullName evidence="1">Uncharacterized protein</fullName>
    </submittedName>
</protein>
<gene>
    <name evidence="1" type="ORF">S01H1_07391</name>
</gene>
<organism evidence="1">
    <name type="scientific">marine sediment metagenome</name>
    <dbReference type="NCBI Taxonomy" id="412755"/>
    <lineage>
        <taxon>unclassified sequences</taxon>
        <taxon>metagenomes</taxon>
        <taxon>ecological metagenomes</taxon>
    </lineage>
</organism>
<dbReference type="EMBL" id="BARS01003813">
    <property type="protein sequence ID" value="GAF68720.1"/>
    <property type="molecule type" value="Genomic_DNA"/>
</dbReference>
<name>X0SY30_9ZZZZ</name>
<reference evidence="1" key="1">
    <citation type="journal article" date="2014" name="Front. Microbiol.">
        <title>High frequency of phylogenetically diverse reductive dehalogenase-homologous genes in deep subseafloor sedimentary metagenomes.</title>
        <authorList>
            <person name="Kawai M."/>
            <person name="Futagami T."/>
            <person name="Toyoda A."/>
            <person name="Takaki Y."/>
            <person name="Nishi S."/>
            <person name="Hori S."/>
            <person name="Arai W."/>
            <person name="Tsubouchi T."/>
            <person name="Morono Y."/>
            <person name="Uchiyama I."/>
            <person name="Ito T."/>
            <person name="Fujiyama A."/>
            <person name="Inagaki F."/>
            <person name="Takami H."/>
        </authorList>
    </citation>
    <scope>NUCLEOTIDE SEQUENCE</scope>
    <source>
        <strain evidence="1">Expedition CK06-06</strain>
    </source>
</reference>
<proteinExistence type="predicted"/>
<sequence length="56" mass="6562">MQRIIKKVIKNQSNNQLLITIPKDSHLEEGDFVELVKVPAPKKNEKGEYVWKTTQR</sequence>
<comment type="caution">
    <text evidence="1">The sequence shown here is derived from an EMBL/GenBank/DDBJ whole genome shotgun (WGS) entry which is preliminary data.</text>
</comment>
<accession>X0SY30</accession>
<evidence type="ECO:0000313" key="1">
    <source>
        <dbReference type="EMBL" id="GAF68720.1"/>
    </source>
</evidence>